<gene>
    <name evidence="6" type="ORF">D5F01_LYC00769</name>
</gene>
<feature type="compositionally biased region" description="Low complexity" evidence="4">
    <location>
        <begin position="185"/>
        <end position="198"/>
    </location>
</feature>
<proteinExistence type="predicted"/>
<organism evidence="6 7">
    <name type="scientific">Larimichthys crocea</name>
    <name type="common">Large yellow croaker</name>
    <name type="synonym">Pseudosciaena crocea</name>
    <dbReference type="NCBI Taxonomy" id="215358"/>
    <lineage>
        <taxon>Eukaryota</taxon>
        <taxon>Metazoa</taxon>
        <taxon>Chordata</taxon>
        <taxon>Craniata</taxon>
        <taxon>Vertebrata</taxon>
        <taxon>Euteleostomi</taxon>
        <taxon>Actinopterygii</taxon>
        <taxon>Neopterygii</taxon>
        <taxon>Teleostei</taxon>
        <taxon>Neoteleostei</taxon>
        <taxon>Acanthomorphata</taxon>
        <taxon>Eupercaria</taxon>
        <taxon>Sciaenidae</taxon>
        <taxon>Larimichthys</taxon>
    </lineage>
</organism>
<reference evidence="6 7" key="1">
    <citation type="submission" date="2019-07" db="EMBL/GenBank/DDBJ databases">
        <title>Chromosome genome assembly for large yellow croaker.</title>
        <authorList>
            <person name="Xiao S."/>
        </authorList>
    </citation>
    <scope>NUCLEOTIDE SEQUENCE [LARGE SCALE GENOMIC DNA]</scope>
    <source>
        <strain evidence="6">JMULYC20181020</strain>
        <tissue evidence="6">Muscle</tissue>
    </source>
</reference>
<feature type="domain" description="UBP34/UBP24/USP9X/USP9Y-like ARM repeat region" evidence="5">
    <location>
        <begin position="364"/>
        <end position="499"/>
    </location>
</feature>
<feature type="compositionally biased region" description="Polar residues" evidence="4">
    <location>
        <begin position="582"/>
        <end position="607"/>
    </location>
</feature>
<keyword evidence="2" id="KW-0833">Ubl conjugation pathway</keyword>
<accession>A0A6G0JAJ9</accession>
<keyword evidence="3 6" id="KW-0378">Hydrolase</keyword>
<dbReference type="EMBL" id="REGW02000001">
    <property type="protein sequence ID" value="KAE8300624.1"/>
    <property type="molecule type" value="Genomic_DNA"/>
</dbReference>
<dbReference type="InterPro" id="IPR056850">
    <property type="entry name" value="ARM_UBP34_24_USP9X_Y"/>
</dbReference>
<feature type="region of interest" description="Disordered" evidence="4">
    <location>
        <begin position="549"/>
        <end position="664"/>
    </location>
</feature>
<evidence type="ECO:0000313" key="7">
    <source>
        <dbReference type="Proteomes" id="UP000424527"/>
    </source>
</evidence>
<protein>
    <submittedName>
        <fullName evidence="6">Ubiquitin carboxyl-terminal hydrolase 34</fullName>
    </submittedName>
</protein>
<dbReference type="Pfam" id="PF25010">
    <property type="entry name" value="ARM_UBP24_USP9X-Y"/>
    <property type="match status" value="1"/>
</dbReference>
<keyword evidence="1" id="KW-0645">Protease</keyword>
<feature type="compositionally biased region" description="Low complexity" evidence="4">
    <location>
        <begin position="608"/>
        <end position="645"/>
    </location>
</feature>
<feature type="compositionally biased region" description="Gly residues" evidence="4">
    <location>
        <begin position="173"/>
        <end position="184"/>
    </location>
</feature>
<evidence type="ECO:0000256" key="1">
    <source>
        <dbReference type="ARBA" id="ARBA00022670"/>
    </source>
</evidence>
<feature type="compositionally biased region" description="Gly residues" evidence="4">
    <location>
        <begin position="93"/>
        <end position="109"/>
    </location>
</feature>
<feature type="compositionally biased region" description="Low complexity" evidence="4">
    <location>
        <begin position="554"/>
        <end position="565"/>
    </location>
</feature>
<dbReference type="AlphaFoldDB" id="A0A6G0JAJ9"/>
<evidence type="ECO:0000256" key="2">
    <source>
        <dbReference type="ARBA" id="ARBA00022786"/>
    </source>
</evidence>
<sequence>MCENCAELVEVLNEISDADSSEGGFQLKKEHALRVLGYISSWTQRQCLCCFKEYKHLEVFNQLVYALINLVIAQISSLRDRLCSVQDHTHKGGVSGTEGVGSEWGGGEPAPGALPQPSSPGEDEPVNVERDSAEEDGDAPDLNQNKTQSQGQGPNQPCEAQMEALGPGESASGSGGGDGDGVGVGANSSSDSQDPFSSWSTEEREKLLLCAAKIFQIQFPLYTAYKHNTHPTIEDISAHESNILGSFCDMNDVEVPLHLLRYVCLFCGKHGLSLMKECFESGTPESLPFPIAHAFITIVSNIRIWLHIPAVMQHIIPFRTYVIRYLCKLSDQELRQSAARNMADLMWSTVKEPLDSALCFDKESLDLAFKYFMSPTLTMRLAGLSQITNQLHTFNDVCNNESLVSDTETSIAKELADWLIHNNVVEHIFGPNLHIEIIKQCQVILNFLAAEGRLSTQHVDCIWAAAQLKHCSRYIHDLFPSLIKNLDPVPLRHVLNLVSGLHPSAHTEQTLYLASMLIKALWNNALAAKAQLSKQSSFASLLNTNIPMGNKKGSPAASPDSSDNSDTQHSGGSDMEMDDQMMTGSKRNQQRLSDTEESMQGSSDETANSVEEGSSGPGSSSGRSEASSNEAASSRASQSAGSPGSEMHSDDMAGQRGLKRRGGG</sequence>
<dbReference type="GO" id="GO:0006508">
    <property type="term" value="P:proteolysis"/>
    <property type="evidence" value="ECO:0007669"/>
    <property type="project" value="UniProtKB-KW"/>
</dbReference>
<evidence type="ECO:0000256" key="3">
    <source>
        <dbReference type="ARBA" id="ARBA00022801"/>
    </source>
</evidence>
<feature type="compositionally biased region" description="Acidic residues" evidence="4">
    <location>
        <begin position="121"/>
        <end position="139"/>
    </location>
</feature>
<comment type="caution">
    <text evidence="6">The sequence shown here is derived from an EMBL/GenBank/DDBJ whole genome shotgun (WGS) entry which is preliminary data.</text>
</comment>
<name>A0A6G0JAJ9_LARCR</name>
<dbReference type="Proteomes" id="UP000424527">
    <property type="component" value="Unassembled WGS sequence"/>
</dbReference>
<evidence type="ECO:0000313" key="6">
    <source>
        <dbReference type="EMBL" id="KAE8300624.1"/>
    </source>
</evidence>
<keyword evidence="7" id="KW-1185">Reference proteome</keyword>
<evidence type="ECO:0000256" key="4">
    <source>
        <dbReference type="SAM" id="MobiDB-lite"/>
    </source>
</evidence>
<feature type="region of interest" description="Disordered" evidence="4">
    <location>
        <begin position="88"/>
        <end position="198"/>
    </location>
</feature>
<feature type="compositionally biased region" description="Polar residues" evidence="4">
    <location>
        <begin position="142"/>
        <end position="155"/>
    </location>
</feature>
<dbReference type="GO" id="GO:0008233">
    <property type="term" value="F:peptidase activity"/>
    <property type="evidence" value="ECO:0007669"/>
    <property type="project" value="UniProtKB-KW"/>
</dbReference>
<evidence type="ECO:0000259" key="5">
    <source>
        <dbReference type="Pfam" id="PF25010"/>
    </source>
</evidence>